<dbReference type="GO" id="GO:0009252">
    <property type="term" value="P:peptidoglycan biosynthetic process"/>
    <property type="evidence" value="ECO:0007669"/>
    <property type="project" value="UniProtKB-KW"/>
</dbReference>
<dbReference type="Gene3D" id="3.40.710.10">
    <property type="entry name" value="DD-peptidase/beta-lactamase superfamily"/>
    <property type="match status" value="1"/>
</dbReference>
<dbReference type="InterPro" id="IPR006311">
    <property type="entry name" value="TAT_signal"/>
</dbReference>
<evidence type="ECO:0000256" key="8">
    <source>
        <dbReference type="PIRSR" id="PIRSR618044-2"/>
    </source>
</evidence>
<dbReference type="GO" id="GO:0071555">
    <property type="term" value="P:cell wall organization"/>
    <property type="evidence" value="ECO:0007669"/>
    <property type="project" value="UniProtKB-KW"/>
</dbReference>
<evidence type="ECO:0000259" key="11">
    <source>
        <dbReference type="Pfam" id="PF00768"/>
    </source>
</evidence>
<evidence type="ECO:0000256" key="7">
    <source>
        <dbReference type="PIRSR" id="PIRSR618044-1"/>
    </source>
</evidence>
<keyword evidence="13" id="KW-1185">Reference proteome</keyword>
<reference evidence="12 13" key="1">
    <citation type="submission" date="2020-07" db="EMBL/GenBank/DDBJ databases">
        <title>Complete genome sequence for Sandaracinobacter sp. M6.</title>
        <authorList>
            <person name="Tang Y."/>
            <person name="Liu Q."/>
            <person name="Guo Z."/>
            <person name="Lei P."/>
            <person name="Huang B."/>
        </authorList>
    </citation>
    <scope>NUCLEOTIDE SEQUENCE [LARGE SCALE GENOMIC DNA]</scope>
    <source>
        <strain evidence="12 13">M6</strain>
    </source>
</reference>
<feature type="chain" id="PRO_5028805661" evidence="10">
    <location>
        <begin position="30"/>
        <end position="326"/>
    </location>
</feature>
<dbReference type="GO" id="GO:0008360">
    <property type="term" value="P:regulation of cell shape"/>
    <property type="evidence" value="ECO:0007669"/>
    <property type="project" value="UniProtKB-KW"/>
</dbReference>
<dbReference type="SUPFAM" id="SSF56601">
    <property type="entry name" value="beta-lactamase/transpeptidase-like"/>
    <property type="match status" value="1"/>
</dbReference>
<evidence type="ECO:0000256" key="6">
    <source>
        <dbReference type="ARBA" id="ARBA00023316"/>
    </source>
</evidence>
<dbReference type="InterPro" id="IPR018044">
    <property type="entry name" value="Peptidase_S11"/>
</dbReference>
<dbReference type="AlphaFoldDB" id="A0A7G5IG06"/>
<keyword evidence="4" id="KW-0133">Cell shape</keyword>
<dbReference type="GO" id="GO:0006508">
    <property type="term" value="P:proteolysis"/>
    <property type="evidence" value="ECO:0007669"/>
    <property type="project" value="InterPro"/>
</dbReference>
<evidence type="ECO:0000256" key="4">
    <source>
        <dbReference type="ARBA" id="ARBA00022960"/>
    </source>
</evidence>
<dbReference type="PANTHER" id="PTHR21581">
    <property type="entry name" value="D-ALANYL-D-ALANINE CARBOXYPEPTIDASE"/>
    <property type="match status" value="1"/>
</dbReference>
<dbReference type="EMBL" id="CP059851">
    <property type="protein sequence ID" value="QMW22298.1"/>
    <property type="molecule type" value="Genomic_DNA"/>
</dbReference>
<evidence type="ECO:0000256" key="10">
    <source>
        <dbReference type="SAM" id="SignalP"/>
    </source>
</evidence>
<dbReference type="KEGG" id="sand:H3309_13175"/>
<accession>A0A7G5IG06</accession>
<dbReference type="Proteomes" id="UP000515292">
    <property type="component" value="Chromosome"/>
</dbReference>
<keyword evidence="5" id="KW-0573">Peptidoglycan synthesis</keyword>
<dbReference type="RefSeq" id="WP_182295143.1">
    <property type="nucleotide sequence ID" value="NZ_CP059851.1"/>
</dbReference>
<keyword evidence="12" id="KW-0645">Protease</keyword>
<evidence type="ECO:0000256" key="9">
    <source>
        <dbReference type="RuleBase" id="RU004016"/>
    </source>
</evidence>
<feature type="active site" description="Acyl-ester intermediate" evidence="7">
    <location>
        <position position="64"/>
    </location>
</feature>
<evidence type="ECO:0000256" key="3">
    <source>
        <dbReference type="ARBA" id="ARBA00022801"/>
    </source>
</evidence>
<feature type="binding site" evidence="8">
    <location>
        <position position="226"/>
    </location>
    <ligand>
        <name>substrate</name>
    </ligand>
</feature>
<dbReference type="PANTHER" id="PTHR21581:SF6">
    <property type="entry name" value="TRAFFICKING PROTEIN PARTICLE COMPLEX SUBUNIT 12"/>
    <property type="match status" value="1"/>
</dbReference>
<feature type="domain" description="Peptidase S11 D-alanyl-D-alanine carboxypeptidase A N-terminal" evidence="11">
    <location>
        <begin position="39"/>
        <end position="256"/>
    </location>
</feature>
<feature type="active site" description="Proton acceptor" evidence="7">
    <location>
        <position position="67"/>
    </location>
</feature>
<dbReference type="InterPro" id="IPR012338">
    <property type="entry name" value="Beta-lactam/transpept-like"/>
</dbReference>
<dbReference type="PROSITE" id="PS51318">
    <property type="entry name" value="TAT"/>
    <property type="match status" value="1"/>
</dbReference>
<proteinExistence type="inferred from homology"/>
<keyword evidence="6" id="KW-0961">Cell wall biogenesis/degradation</keyword>
<feature type="signal peptide" evidence="10">
    <location>
        <begin position="1"/>
        <end position="29"/>
    </location>
</feature>
<sequence length="326" mass="34957">MPIQDSRVRRSLLSLAALAAASLAAPAAAASLVGQPKYAAALIDAKSGELLYSRMADEPRYPASITKVMTLYLAFEQLAAGRLRLDDRLTVSRFAANQRPSRLGLRPGTTISVDEAIRAIACKSANDMAVALAERLAGSESAFAELMTLRARQLGMANTSFYNASGLPDARQLTTARDIATLSRAMIRSFPQYYGYFQQPSFTYGPTIMQNHNHLLRTMPGVDGIKTGFTNAAGFTLAASAVRDGRRLVAVVLGAPARRARDSNVESLLNAGFDVLSARTRGARVAVADLLAEPGDLNDELLTGLVEQGSADPQPRALSRVTYRPR</sequence>
<keyword evidence="12" id="KW-0121">Carboxypeptidase</keyword>
<evidence type="ECO:0000313" key="13">
    <source>
        <dbReference type="Proteomes" id="UP000515292"/>
    </source>
</evidence>
<dbReference type="Pfam" id="PF00768">
    <property type="entry name" value="Peptidase_S11"/>
    <property type="match status" value="1"/>
</dbReference>
<evidence type="ECO:0000256" key="2">
    <source>
        <dbReference type="ARBA" id="ARBA00022729"/>
    </source>
</evidence>
<evidence type="ECO:0000256" key="1">
    <source>
        <dbReference type="ARBA" id="ARBA00007164"/>
    </source>
</evidence>
<gene>
    <name evidence="12" type="ORF">H3309_13175</name>
</gene>
<dbReference type="GO" id="GO:0009002">
    <property type="term" value="F:serine-type D-Ala-D-Ala carboxypeptidase activity"/>
    <property type="evidence" value="ECO:0007669"/>
    <property type="project" value="InterPro"/>
</dbReference>
<evidence type="ECO:0000313" key="12">
    <source>
        <dbReference type="EMBL" id="QMW22298.1"/>
    </source>
</evidence>
<organism evidence="12 13">
    <name type="scientific">Sandaracinobacteroides saxicola</name>
    <dbReference type="NCBI Taxonomy" id="2759707"/>
    <lineage>
        <taxon>Bacteria</taxon>
        <taxon>Pseudomonadati</taxon>
        <taxon>Pseudomonadota</taxon>
        <taxon>Alphaproteobacteria</taxon>
        <taxon>Sphingomonadales</taxon>
        <taxon>Sphingosinicellaceae</taxon>
        <taxon>Sandaracinobacteroides</taxon>
    </lineage>
</organism>
<keyword evidence="3" id="KW-0378">Hydrolase</keyword>
<name>A0A7G5IG06_9SPHN</name>
<keyword evidence="2 10" id="KW-0732">Signal</keyword>
<protein>
    <submittedName>
        <fullName evidence="12">D-alanyl-D-alanine carboxypeptidase</fullName>
    </submittedName>
</protein>
<comment type="similarity">
    <text evidence="1 9">Belongs to the peptidase S11 family.</text>
</comment>
<dbReference type="PRINTS" id="PR00725">
    <property type="entry name" value="DADACBPTASE1"/>
</dbReference>
<dbReference type="InterPro" id="IPR001967">
    <property type="entry name" value="Peptidase_S11_N"/>
</dbReference>
<feature type="active site" evidence="7">
    <location>
        <position position="124"/>
    </location>
</feature>
<evidence type="ECO:0000256" key="5">
    <source>
        <dbReference type="ARBA" id="ARBA00022984"/>
    </source>
</evidence>